<dbReference type="InterPro" id="IPR050570">
    <property type="entry name" value="Cell_wall_metabolism_enzyme"/>
</dbReference>
<evidence type="ECO:0000313" key="4">
    <source>
        <dbReference type="Proteomes" id="UP001484239"/>
    </source>
</evidence>
<evidence type="ECO:0000259" key="2">
    <source>
        <dbReference type="Pfam" id="PF01551"/>
    </source>
</evidence>
<dbReference type="InterPro" id="IPR016047">
    <property type="entry name" value="M23ase_b-sheet_dom"/>
</dbReference>
<dbReference type="PANTHER" id="PTHR21666">
    <property type="entry name" value="PEPTIDASE-RELATED"/>
    <property type="match status" value="1"/>
</dbReference>
<dbReference type="GO" id="GO:0016787">
    <property type="term" value="F:hydrolase activity"/>
    <property type="evidence" value="ECO:0007669"/>
    <property type="project" value="UniProtKB-KW"/>
</dbReference>
<feature type="signal peptide" evidence="1">
    <location>
        <begin position="1"/>
        <end position="19"/>
    </location>
</feature>
<dbReference type="EMBL" id="JBBHLI010000013">
    <property type="protein sequence ID" value="MEK9502629.1"/>
    <property type="molecule type" value="Genomic_DNA"/>
</dbReference>
<keyword evidence="4" id="KW-1185">Reference proteome</keyword>
<dbReference type="Gene3D" id="2.70.70.10">
    <property type="entry name" value="Glucose Permease (Domain IIA)"/>
    <property type="match status" value="1"/>
</dbReference>
<name>A0ABU9ED37_9BACT</name>
<dbReference type="Proteomes" id="UP001484239">
    <property type="component" value="Unassembled WGS sequence"/>
</dbReference>
<gene>
    <name evidence="3" type="ORF">WI372_16665</name>
</gene>
<protein>
    <submittedName>
        <fullName evidence="3">M23 family metallopeptidase</fullName>
        <ecNumber evidence="3">3.4.-.-</ecNumber>
    </submittedName>
</protein>
<dbReference type="SUPFAM" id="SSF51261">
    <property type="entry name" value="Duplicated hybrid motif"/>
    <property type="match status" value="1"/>
</dbReference>
<dbReference type="RefSeq" id="WP_405287487.1">
    <property type="nucleotide sequence ID" value="NZ_JBBHLI010000013.1"/>
</dbReference>
<keyword evidence="3" id="KW-0378">Hydrolase</keyword>
<dbReference type="PANTHER" id="PTHR21666:SF270">
    <property type="entry name" value="MUREIN HYDROLASE ACTIVATOR ENVC"/>
    <property type="match status" value="1"/>
</dbReference>
<feature type="domain" description="M23ase beta-sheet core" evidence="2">
    <location>
        <begin position="204"/>
        <end position="298"/>
    </location>
</feature>
<dbReference type="Pfam" id="PF01551">
    <property type="entry name" value="Peptidase_M23"/>
    <property type="match status" value="1"/>
</dbReference>
<accession>A0ABU9ED37</accession>
<evidence type="ECO:0000313" key="3">
    <source>
        <dbReference type="EMBL" id="MEK9502629.1"/>
    </source>
</evidence>
<dbReference type="EC" id="3.4.-.-" evidence="3"/>
<proteinExistence type="predicted"/>
<reference evidence="3 4" key="1">
    <citation type="submission" date="2024-02" db="EMBL/GenBank/DDBJ databases">
        <title>A novel Gemmatimonadota bacterium.</title>
        <authorList>
            <person name="Du Z.-J."/>
            <person name="Ye Y.-Q."/>
        </authorList>
    </citation>
    <scope>NUCLEOTIDE SEQUENCE [LARGE SCALE GENOMIC DNA]</scope>
    <source>
        <strain evidence="3 4">DH-20</strain>
    </source>
</reference>
<dbReference type="InterPro" id="IPR011055">
    <property type="entry name" value="Dup_hybrid_motif"/>
</dbReference>
<sequence length="317" mass="32743">MDLLTALIVAGLFGGGAAAAPAIPAAAPAADPAAAPPTLAAELSWLPERPVQGHLVRLVVTPSAGESLTDIAGEVGGEPVHFEPAAGGRWTALAPVPVDTEGTLSLRLQATDGRGTTTELSAEMPVEAGDYRHERLSVAPRLGSSLNAADQAHLDRDRAKAAEVARQAHASPRLWTSERVIPREDRVTSGFGNGRVFNGQVSSRHLGLDLDGDPGDVIVAPTRGVVALVDTFLLAGNIVYLNHGGGLVSGYFHLSEALVAEGDTVTAGTPIGRVGATGRVTGPHLHWVVRIGSTSLDPRSLLDLPLDATFDRVPGGR</sequence>
<dbReference type="CDD" id="cd12797">
    <property type="entry name" value="M23_peptidase"/>
    <property type="match status" value="1"/>
</dbReference>
<organism evidence="3 4">
    <name type="scientific">Gaopeijia maritima</name>
    <dbReference type="NCBI Taxonomy" id="3119007"/>
    <lineage>
        <taxon>Bacteria</taxon>
        <taxon>Pseudomonadati</taxon>
        <taxon>Gemmatimonadota</taxon>
        <taxon>Longimicrobiia</taxon>
        <taxon>Gaopeijiales</taxon>
        <taxon>Gaopeijiaceae</taxon>
        <taxon>Gaopeijia</taxon>
    </lineage>
</organism>
<keyword evidence="1" id="KW-0732">Signal</keyword>
<comment type="caution">
    <text evidence="3">The sequence shown here is derived from an EMBL/GenBank/DDBJ whole genome shotgun (WGS) entry which is preliminary data.</text>
</comment>
<evidence type="ECO:0000256" key="1">
    <source>
        <dbReference type="SAM" id="SignalP"/>
    </source>
</evidence>
<feature type="chain" id="PRO_5046159803" evidence="1">
    <location>
        <begin position="20"/>
        <end position="317"/>
    </location>
</feature>